<feature type="transmembrane region" description="Helical" evidence="8">
    <location>
        <begin position="136"/>
        <end position="154"/>
    </location>
</feature>
<keyword evidence="3" id="KW-0808">Transferase</keyword>
<keyword evidence="6 8" id="KW-0472">Membrane</keyword>
<evidence type="ECO:0000256" key="5">
    <source>
        <dbReference type="ARBA" id="ARBA00022989"/>
    </source>
</evidence>
<evidence type="ECO:0000256" key="7">
    <source>
        <dbReference type="ARBA" id="ARBA00023316"/>
    </source>
</evidence>
<gene>
    <name evidence="9" type="primary">CSLG3_1</name>
    <name evidence="9" type="ORF">CFP56_026332</name>
</gene>
<evidence type="ECO:0000313" key="10">
    <source>
        <dbReference type="Proteomes" id="UP000237347"/>
    </source>
</evidence>
<evidence type="ECO:0000256" key="1">
    <source>
        <dbReference type="ARBA" id="ARBA00004308"/>
    </source>
</evidence>
<feature type="transmembrane region" description="Helical" evidence="8">
    <location>
        <begin position="382"/>
        <end position="401"/>
    </location>
</feature>
<organism evidence="9 10">
    <name type="scientific">Quercus suber</name>
    <name type="common">Cork oak</name>
    <dbReference type="NCBI Taxonomy" id="58331"/>
    <lineage>
        <taxon>Eukaryota</taxon>
        <taxon>Viridiplantae</taxon>
        <taxon>Streptophyta</taxon>
        <taxon>Embryophyta</taxon>
        <taxon>Tracheophyta</taxon>
        <taxon>Spermatophyta</taxon>
        <taxon>Magnoliopsida</taxon>
        <taxon>eudicotyledons</taxon>
        <taxon>Gunneridae</taxon>
        <taxon>Pentapetalae</taxon>
        <taxon>rosids</taxon>
        <taxon>fabids</taxon>
        <taxon>Fagales</taxon>
        <taxon>Fagaceae</taxon>
        <taxon>Quercus</taxon>
    </lineage>
</organism>
<dbReference type="InterPro" id="IPR005150">
    <property type="entry name" value="Cellulose_synth"/>
</dbReference>
<dbReference type="Proteomes" id="UP000237347">
    <property type="component" value="Unassembled WGS sequence"/>
</dbReference>
<evidence type="ECO:0000313" key="9">
    <source>
        <dbReference type="EMBL" id="KAK7832555.1"/>
    </source>
</evidence>
<feature type="transmembrane region" description="Helical" evidence="8">
    <location>
        <begin position="304"/>
        <end position="324"/>
    </location>
</feature>
<comment type="caution">
    <text evidence="9">The sequence shown here is derived from an EMBL/GenBank/DDBJ whole genome shotgun (WGS) entry which is preliminary data.</text>
</comment>
<protein>
    <submittedName>
        <fullName evidence="9">Cellulose synthase-like protein g3</fullName>
    </submittedName>
</protein>
<evidence type="ECO:0000256" key="4">
    <source>
        <dbReference type="ARBA" id="ARBA00022692"/>
    </source>
</evidence>
<dbReference type="GO" id="GO:0012505">
    <property type="term" value="C:endomembrane system"/>
    <property type="evidence" value="ECO:0007669"/>
    <property type="project" value="UniProtKB-SubCell"/>
</dbReference>
<evidence type="ECO:0000256" key="6">
    <source>
        <dbReference type="ARBA" id="ARBA00023136"/>
    </source>
</evidence>
<feature type="transmembrane region" description="Helical" evidence="8">
    <location>
        <begin position="27"/>
        <end position="47"/>
    </location>
</feature>
<name>A0AAW0K1E0_QUESU</name>
<keyword evidence="10" id="KW-1185">Reference proteome</keyword>
<dbReference type="EMBL" id="PKMF04000423">
    <property type="protein sequence ID" value="KAK7832555.1"/>
    <property type="molecule type" value="Genomic_DNA"/>
</dbReference>
<keyword evidence="2" id="KW-0328">Glycosyltransferase</keyword>
<dbReference type="PANTHER" id="PTHR13301">
    <property type="entry name" value="X-BOX TRANSCRIPTION FACTOR-RELATED"/>
    <property type="match status" value="1"/>
</dbReference>
<feature type="transmembrane region" description="Helical" evidence="8">
    <location>
        <begin position="265"/>
        <end position="284"/>
    </location>
</feature>
<dbReference type="Pfam" id="PF03552">
    <property type="entry name" value="Cellulose_synt"/>
    <property type="match status" value="1"/>
</dbReference>
<dbReference type="GO" id="GO:0016020">
    <property type="term" value="C:membrane"/>
    <property type="evidence" value="ECO:0007669"/>
    <property type="project" value="InterPro"/>
</dbReference>
<feature type="transmembrane region" description="Helical" evidence="8">
    <location>
        <begin position="104"/>
        <end position="124"/>
    </location>
</feature>
<dbReference type="AlphaFoldDB" id="A0AAW0K1E0"/>
<keyword evidence="5 8" id="KW-1133">Transmembrane helix</keyword>
<evidence type="ECO:0000256" key="8">
    <source>
        <dbReference type="SAM" id="Phobius"/>
    </source>
</evidence>
<proteinExistence type="predicted"/>
<dbReference type="GO" id="GO:0071555">
    <property type="term" value="P:cell wall organization"/>
    <property type="evidence" value="ECO:0007669"/>
    <property type="project" value="UniProtKB-KW"/>
</dbReference>
<evidence type="ECO:0000256" key="3">
    <source>
        <dbReference type="ARBA" id="ARBA00022679"/>
    </source>
</evidence>
<keyword evidence="4 8" id="KW-0812">Transmembrane</keyword>
<sequence length="468" mass="53184">MDLAHKVAECNYENNTKWGFELSEPWFVLYVFLFLGAYGHDLLEFIVEGSTVQRWWNDQRMRMIRSTFSSVISTYGFSLTNKFVDDEQSKRYDQGVFDFGVPSPMFVPITMAAIINLGSFFMGLTQVLKGSNSEGLFVQMFIAGFVVVNSMPINEAMVLRRDKGRMPLKITTISTCLALALYMGFKYGSLIEDHYMGYRQRCEGWRSLFCKPKRPAFLGDAPITLIDGLKQGQRWVIGLMQVGFSQYSPLSFGTRSMGLIMGLTYAYYCALLGWLIPFTIYAFLPRLALLNGVSAFPKLSEPWFVLYVFLFLGAYGHDLLEFIVEGSTVKRWWNDQRMWMIRSTFSSVISTYGFSLTNKFVDDEQSKRYDQGVFDFGVPSPMFVPITMAAIINLVSFFMGLTQVLKGSNSEGLFVQMFIAGFVVVNSMPINEAMVLRRDKGRMPLKITTISTCLALALYVLASQLLFL</sequence>
<dbReference type="GO" id="GO:0030244">
    <property type="term" value="P:cellulose biosynthetic process"/>
    <property type="evidence" value="ECO:0007669"/>
    <property type="project" value="InterPro"/>
</dbReference>
<feature type="transmembrane region" description="Helical" evidence="8">
    <location>
        <begin position="413"/>
        <end position="435"/>
    </location>
</feature>
<accession>A0AAW0K1E0</accession>
<keyword evidence="7" id="KW-0961">Cell wall biogenesis/degradation</keyword>
<dbReference type="GO" id="GO:0016760">
    <property type="term" value="F:cellulose synthase (UDP-forming) activity"/>
    <property type="evidence" value="ECO:0007669"/>
    <property type="project" value="InterPro"/>
</dbReference>
<comment type="subcellular location">
    <subcellularLocation>
        <location evidence="1">Endomembrane system</location>
    </subcellularLocation>
</comment>
<reference evidence="9 10" key="1">
    <citation type="journal article" date="2018" name="Sci. Data">
        <title>The draft genome sequence of cork oak.</title>
        <authorList>
            <person name="Ramos A.M."/>
            <person name="Usie A."/>
            <person name="Barbosa P."/>
            <person name="Barros P.M."/>
            <person name="Capote T."/>
            <person name="Chaves I."/>
            <person name="Simoes F."/>
            <person name="Abreu I."/>
            <person name="Carrasquinho I."/>
            <person name="Faro C."/>
            <person name="Guimaraes J.B."/>
            <person name="Mendonca D."/>
            <person name="Nobrega F."/>
            <person name="Rodrigues L."/>
            <person name="Saibo N.J.M."/>
            <person name="Varela M.C."/>
            <person name="Egas C."/>
            <person name="Matos J."/>
            <person name="Miguel C.M."/>
            <person name="Oliveira M.M."/>
            <person name="Ricardo C.P."/>
            <person name="Goncalves S."/>
        </authorList>
    </citation>
    <scope>NUCLEOTIDE SEQUENCE [LARGE SCALE GENOMIC DNA]</scope>
    <source>
        <strain evidence="10">cv. HL8</strain>
    </source>
</reference>
<evidence type="ECO:0000256" key="2">
    <source>
        <dbReference type="ARBA" id="ARBA00022676"/>
    </source>
</evidence>
<feature type="transmembrane region" description="Helical" evidence="8">
    <location>
        <begin position="447"/>
        <end position="467"/>
    </location>
</feature>